<dbReference type="InterPro" id="IPR011761">
    <property type="entry name" value="ATP-grasp"/>
</dbReference>
<dbReference type="GO" id="GO:0006099">
    <property type="term" value="P:tricarboxylic acid cycle"/>
    <property type="evidence" value="ECO:0007669"/>
    <property type="project" value="UniProtKB-UniRule"/>
</dbReference>
<comment type="catalytic activity">
    <reaction evidence="7">
        <text>GTP + succinate + CoA = succinyl-CoA + GDP + phosphate</text>
        <dbReference type="Rhea" id="RHEA:22120"/>
        <dbReference type="ChEBI" id="CHEBI:30031"/>
        <dbReference type="ChEBI" id="CHEBI:37565"/>
        <dbReference type="ChEBI" id="CHEBI:43474"/>
        <dbReference type="ChEBI" id="CHEBI:57287"/>
        <dbReference type="ChEBI" id="CHEBI:57292"/>
        <dbReference type="ChEBI" id="CHEBI:58189"/>
    </reaction>
</comment>
<dbReference type="InterPro" id="IPR005811">
    <property type="entry name" value="SUCC_ACL_C"/>
</dbReference>
<proteinExistence type="inferred from homology"/>
<dbReference type="Proteomes" id="UP000011626">
    <property type="component" value="Unassembled WGS sequence"/>
</dbReference>
<dbReference type="Gene3D" id="3.40.50.261">
    <property type="entry name" value="Succinyl-CoA synthetase domains"/>
    <property type="match status" value="1"/>
</dbReference>
<evidence type="ECO:0000256" key="2">
    <source>
        <dbReference type="ARBA" id="ARBA00022598"/>
    </source>
</evidence>
<evidence type="ECO:0000259" key="8">
    <source>
        <dbReference type="PROSITE" id="PS50975"/>
    </source>
</evidence>
<protein>
    <recommendedName>
        <fullName evidence="7">Succinate--CoA ligase [ADP-forming] subunit beta</fullName>
        <ecNumber evidence="7">6.2.1.5</ecNumber>
    </recommendedName>
    <alternativeName>
        <fullName evidence="7">Succinyl-CoA synthetase subunit beta</fullName>
        <shortName evidence="7">SCS-beta</shortName>
    </alternativeName>
</protein>
<dbReference type="Gene3D" id="3.30.1490.20">
    <property type="entry name" value="ATP-grasp fold, A domain"/>
    <property type="match status" value="1"/>
</dbReference>
<dbReference type="InterPro" id="IPR017866">
    <property type="entry name" value="Succ-CoA_synthase_bsu_CS"/>
</dbReference>
<keyword evidence="5 7" id="KW-0067">ATP-binding</keyword>
<dbReference type="GO" id="GO:0005524">
    <property type="term" value="F:ATP binding"/>
    <property type="evidence" value="ECO:0007669"/>
    <property type="project" value="UniProtKB-UniRule"/>
</dbReference>
<dbReference type="SUPFAM" id="SSF56059">
    <property type="entry name" value="Glutathione synthetase ATP-binding domain-like"/>
    <property type="match status" value="1"/>
</dbReference>
<evidence type="ECO:0000256" key="1">
    <source>
        <dbReference type="ARBA" id="ARBA00022532"/>
    </source>
</evidence>
<comment type="catalytic activity">
    <reaction evidence="7">
        <text>succinate + ATP + CoA = succinyl-CoA + ADP + phosphate</text>
        <dbReference type="Rhea" id="RHEA:17661"/>
        <dbReference type="ChEBI" id="CHEBI:30031"/>
        <dbReference type="ChEBI" id="CHEBI:30616"/>
        <dbReference type="ChEBI" id="CHEBI:43474"/>
        <dbReference type="ChEBI" id="CHEBI:57287"/>
        <dbReference type="ChEBI" id="CHEBI:57292"/>
        <dbReference type="ChEBI" id="CHEBI:456216"/>
        <dbReference type="EC" id="6.2.1.5"/>
    </reaction>
</comment>
<dbReference type="InterPro" id="IPR005809">
    <property type="entry name" value="Succ_CoA_ligase-like_bsu"/>
</dbReference>
<keyword evidence="4 7" id="KW-0547">Nucleotide-binding</keyword>
<dbReference type="GO" id="GO:0006104">
    <property type="term" value="P:succinyl-CoA metabolic process"/>
    <property type="evidence" value="ECO:0007669"/>
    <property type="project" value="TreeGrafter"/>
</dbReference>
<dbReference type="RefSeq" id="WP_006885301.1">
    <property type="nucleotide sequence ID" value="NZ_AOIU01000036.1"/>
</dbReference>
<keyword evidence="2 7" id="KW-0436">Ligase</keyword>
<dbReference type="HAMAP" id="MF_00558">
    <property type="entry name" value="Succ_CoA_beta"/>
    <property type="match status" value="1"/>
</dbReference>
<reference evidence="9 10" key="1">
    <citation type="journal article" date="2014" name="PLoS Genet.">
        <title>Phylogenetically driven sequencing of extremely halophilic archaea reveals strategies for static and dynamic osmo-response.</title>
        <authorList>
            <person name="Becker E.A."/>
            <person name="Seitzer P.M."/>
            <person name="Tritt A."/>
            <person name="Larsen D."/>
            <person name="Krusor M."/>
            <person name="Yao A.I."/>
            <person name="Wu D."/>
            <person name="Madern D."/>
            <person name="Eisen J.A."/>
            <person name="Darling A.E."/>
            <person name="Facciotti M.T."/>
        </authorList>
    </citation>
    <scope>NUCLEOTIDE SEQUENCE [LARGE SCALE GENOMIC DNA]</scope>
    <source>
        <strain evidence="9 10">2-9-1</strain>
    </source>
</reference>
<name>M0CGP6_9EURY</name>
<dbReference type="STRING" id="797114.C475_18173"/>
<dbReference type="EC" id="6.2.1.5" evidence="7"/>
<dbReference type="EMBL" id="AOIU01000036">
    <property type="protein sequence ID" value="ELZ22465.1"/>
    <property type="molecule type" value="Genomic_DNA"/>
</dbReference>
<dbReference type="InterPro" id="IPR016102">
    <property type="entry name" value="Succinyl-CoA_synth-like"/>
</dbReference>
<feature type="binding site" evidence="7">
    <location>
        <position position="94"/>
    </location>
    <ligand>
        <name>ATP</name>
        <dbReference type="ChEBI" id="CHEBI:30616"/>
    </ligand>
</feature>
<dbReference type="PANTHER" id="PTHR11815">
    <property type="entry name" value="SUCCINYL-COA SYNTHETASE BETA CHAIN"/>
    <property type="match status" value="1"/>
</dbReference>
<feature type="binding site" evidence="7">
    <location>
        <position position="45"/>
    </location>
    <ligand>
        <name>ATP</name>
        <dbReference type="ChEBI" id="CHEBI:30616"/>
    </ligand>
</feature>
<dbReference type="GO" id="GO:0004776">
    <property type="term" value="F:succinate-CoA ligase (GDP-forming) activity"/>
    <property type="evidence" value="ECO:0007669"/>
    <property type="project" value="RHEA"/>
</dbReference>
<dbReference type="Pfam" id="PF00549">
    <property type="entry name" value="Ligase_CoA"/>
    <property type="match status" value="1"/>
</dbReference>
<keyword evidence="3 7" id="KW-0479">Metal-binding</keyword>
<comment type="pathway">
    <text evidence="7">Carbohydrate metabolism; tricarboxylic acid cycle; succinate from succinyl-CoA (ligase route): step 1/1.</text>
</comment>
<keyword evidence="6 7" id="KW-0460">Magnesium</keyword>
<evidence type="ECO:0000313" key="9">
    <source>
        <dbReference type="EMBL" id="ELZ22465.1"/>
    </source>
</evidence>
<evidence type="ECO:0000256" key="5">
    <source>
        <dbReference type="ARBA" id="ARBA00022840"/>
    </source>
</evidence>
<comment type="caution">
    <text evidence="9">The sequence shown here is derived from an EMBL/GenBank/DDBJ whole genome shotgun (WGS) entry which is preliminary data.</text>
</comment>
<feature type="binding site" evidence="7">
    <location>
        <position position="191"/>
    </location>
    <ligand>
        <name>Mg(2+)</name>
        <dbReference type="ChEBI" id="CHEBI:18420"/>
    </ligand>
</feature>
<dbReference type="eggNOG" id="arCOG01337">
    <property type="taxonomic scope" value="Archaea"/>
</dbReference>
<evidence type="ECO:0000256" key="3">
    <source>
        <dbReference type="ARBA" id="ARBA00022723"/>
    </source>
</evidence>
<dbReference type="GO" id="GO:0042709">
    <property type="term" value="C:succinate-CoA ligase complex"/>
    <property type="evidence" value="ECO:0007669"/>
    <property type="project" value="TreeGrafter"/>
</dbReference>
<gene>
    <name evidence="7 9" type="primary">sucC</name>
    <name evidence="9" type="ORF">C475_18173</name>
</gene>
<accession>M0CGP6</accession>
<feature type="binding site" evidence="7">
    <location>
        <position position="91"/>
    </location>
    <ligand>
        <name>ATP</name>
        <dbReference type="ChEBI" id="CHEBI:30616"/>
    </ligand>
</feature>
<feature type="binding site" evidence="7">
    <location>
        <position position="205"/>
    </location>
    <ligand>
        <name>Mg(2+)</name>
        <dbReference type="ChEBI" id="CHEBI:18420"/>
    </ligand>
</feature>
<dbReference type="PROSITE" id="PS50975">
    <property type="entry name" value="ATP_GRASP"/>
    <property type="match status" value="1"/>
</dbReference>
<dbReference type="NCBIfam" id="TIGR01016">
    <property type="entry name" value="sucCoAbeta"/>
    <property type="match status" value="1"/>
</dbReference>
<dbReference type="PROSITE" id="PS01217">
    <property type="entry name" value="SUCCINYL_COA_LIG_3"/>
    <property type="match status" value="1"/>
</dbReference>
<dbReference type="SUPFAM" id="SSF52210">
    <property type="entry name" value="Succinyl-CoA synthetase domains"/>
    <property type="match status" value="1"/>
</dbReference>
<feature type="binding site" evidence="7">
    <location>
        <position position="99"/>
    </location>
    <ligand>
        <name>ATP</name>
        <dbReference type="ChEBI" id="CHEBI:30616"/>
    </ligand>
</feature>
<dbReference type="PATRIC" id="fig|797114.5.peg.3705"/>
<dbReference type="Pfam" id="PF08442">
    <property type="entry name" value="ATP-grasp_2"/>
    <property type="match status" value="1"/>
</dbReference>
<evidence type="ECO:0000313" key="10">
    <source>
        <dbReference type="Proteomes" id="UP000011626"/>
    </source>
</evidence>
<feature type="binding site" evidence="7">
    <location>
        <begin position="315"/>
        <end position="317"/>
    </location>
    <ligand>
        <name>substrate</name>
        <note>ligand shared with subunit alpha</note>
    </ligand>
</feature>
<sequence>MRLHEYQAKQVFSDAGIPTPASELAGTVDEAVAAAEEIGYPVAIKAQVHVGGRGKAGGIKLVDDAEEAEEAAEDILGMDLKGYTVDRVLVEEAVDFENELYVGVTMDRGEGKPVAMVSTKGGVNIEEVAEEDPDAIAREHIDPAFGMHPYQARKAVYDAGVDSEIARDVASVLTTLYQLWDDRDGADAEINPLMVTSDKDVIAADAVFNVDEDAMFRQPELQEMEEEGEFAESELEQKADEYGFDYVRLSGNVGIIGNGAGLVMTTLDLVDYYGGEPANFLDVGGGAKADRIANALDMVFSDDNVDSVVFNIFGGITRGDEVAKGINQALEQFDEIPKPVVVRLAGTNAAEGMEILNEDLVTVEQTLESAVQRAVDYAEEVEA</sequence>
<keyword evidence="10" id="KW-1185">Reference proteome</keyword>
<feature type="binding site" evidence="7">
    <location>
        <position position="258"/>
    </location>
    <ligand>
        <name>substrate</name>
        <note>ligand shared with subunit alpha</note>
    </ligand>
</feature>
<comment type="similarity">
    <text evidence="7">Belongs to the succinate/malate CoA ligase beta subunit family.</text>
</comment>
<evidence type="ECO:0000256" key="4">
    <source>
        <dbReference type="ARBA" id="ARBA00022741"/>
    </source>
</evidence>
<comment type="subunit">
    <text evidence="7">Heterotetramer of two alpha and two beta subunits.</text>
</comment>
<dbReference type="InterPro" id="IPR013815">
    <property type="entry name" value="ATP_grasp_subdomain_1"/>
</dbReference>
<keyword evidence="1 7" id="KW-0816">Tricarboxylic acid cycle</keyword>
<dbReference type="Gene3D" id="3.30.470.20">
    <property type="entry name" value="ATP-grasp fold, B domain"/>
    <property type="match status" value="1"/>
</dbReference>
<dbReference type="PIRSF" id="PIRSF001554">
    <property type="entry name" value="SucCS_beta"/>
    <property type="match status" value="1"/>
</dbReference>
<dbReference type="OrthoDB" id="146449at2157"/>
<organism evidence="9 10">
    <name type="scientific">Halosimplex carlsbadense 2-9-1</name>
    <dbReference type="NCBI Taxonomy" id="797114"/>
    <lineage>
        <taxon>Archaea</taxon>
        <taxon>Methanobacteriati</taxon>
        <taxon>Methanobacteriota</taxon>
        <taxon>Stenosarchaea group</taxon>
        <taxon>Halobacteria</taxon>
        <taxon>Halobacteriales</taxon>
        <taxon>Haloarculaceae</taxon>
        <taxon>Halosimplex</taxon>
    </lineage>
</organism>
<comment type="function">
    <text evidence="7">Succinyl-CoA synthetase functions in the citric acid cycle (TCA), coupling the hydrolysis of succinyl-CoA to the synthesis of either ATP or GTP and thus represents the only step of substrate-level phosphorylation in the TCA. The beta subunit provides nucleotide specificity of the enzyme and binds the substrate succinate, while the binding sites for coenzyme A and phosphate are found in the alpha subunit.</text>
</comment>
<feature type="domain" description="ATP-grasp" evidence="8">
    <location>
        <begin position="9"/>
        <end position="255"/>
    </location>
</feature>
<feature type="binding site" evidence="7">
    <location>
        <begin position="52"/>
        <end position="54"/>
    </location>
    <ligand>
        <name>ATP</name>
        <dbReference type="ChEBI" id="CHEBI:30616"/>
    </ligand>
</feature>
<dbReference type="FunFam" id="3.40.50.261:FF:000007">
    <property type="entry name" value="Succinate--CoA ligase [ADP-forming] subunit beta"/>
    <property type="match status" value="1"/>
</dbReference>
<dbReference type="NCBIfam" id="NF001913">
    <property type="entry name" value="PRK00696.1"/>
    <property type="match status" value="1"/>
</dbReference>
<dbReference type="GO" id="GO:0000287">
    <property type="term" value="F:magnesium ion binding"/>
    <property type="evidence" value="ECO:0007669"/>
    <property type="project" value="UniProtKB-UniRule"/>
</dbReference>
<comment type="cofactor">
    <cofactor evidence="7">
        <name>Mg(2+)</name>
        <dbReference type="ChEBI" id="CHEBI:18420"/>
    </cofactor>
    <text evidence="7">Binds 1 Mg(2+) ion per subunit.</text>
</comment>
<dbReference type="InterPro" id="IPR013650">
    <property type="entry name" value="ATP-grasp_succ-CoA_synth-type"/>
</dbReference>
<dbReference type="FunFam" id="3.30.470.20:FF:000002">
    <property type="entry name" value="Succinate--CoA ligase [ADP-forming] subunit beta"/>
    <property type="match status" value="1"/>
</dbReference>
<dbReference type="AlphaFoldDB" id="M0CGP6"/>
<evidence type="ECO:0000256" key="6">
    <source>
        <dbReference type="ARBA" id="ARBA00022842"/>
    </source>
</evidence>
<dbReference type="GO" id="GO:0004775">
    <property type="term" value="F:succinate-CoA ligase (ADP-forming) activity"/>
    <property type="evidence" value="ECO:0007669"/>
    <property type="project" value="UniProtKB-UniRule"/>
</dbReference>
<evidence type="ECO:0000256" key="7">
    <source>
        <dbReference type="HAMAP-Rule" id="MF_00558"/>
    </source>
</evidence>
<dbReference type="PANTHER" id="PTHR11815:SF10">
    <property type="entry name" value="SUCCINATE--COA LIGASE [GDP-FORMING] SUBUNIT BETA, MITOCHONDRIAL"/>
    <property type="match status" value="1"/>
</dbReference>
<dbReference type="UniPathway" id="UPA00223">
    <property type="reaction ID" value="UER00999"/>
</dbReference>